<evidence type="ECO:0000313" key="2">
    <source>
        <dbReference type="EMBL" id="GGE29219.1"/>
    </source>
</evidence>
<evidence type="ECO:0000313" key="3">
    <source>
        <dbReference type="Proteomes" id="UP000614460"/>
    </source>
</evidence>
<dbReference type="Proteomes" id="UP000614460">
    <property type="component" value="Unassembled WGS sequence"/>
</dbReference>
<keyword evidence="3" id="KW-1185">Reference proteome</keyword>
<reference evidence="2" key="2">
    <citation type="submission" date="2020-09" db="EMBL/GenBank/DDBJ databases">
        <authorList>
            <person name="Sun Q."/>
            <person name="Zhou Y."/>
        </authorList>
    </citation>
    <scope>NUCLEOTIDE SEQUENCE</scope>
    <source>
        <strain evidence="2">CGMCC 1.15966</strain>
    </source>
</reference>
<evidence type="ECO:0000256" key="1">
    <source>
        <dbReference type="SAM" id="Phobius"/>
    </source>
</evidence>
<accession>A0A8H9G4S6</accession>
<sequence>MGIKEGITGKKVIKIFIICIVVGFLLFVLAIIQTVKTKSTSISKKAPYKELIGKELITKRPIRLFMEKNPVKKDYPYALSDTNQSYWNSYMASLGADNPEIKLSDSVDANSKLVFDKAVMYTNGVSGSSDPRLFGTLSSPEGKTYKVEFRWGKYDYNYPWKVSQRGYLFELAPWQTALDTSHYYLPNAEWW</sequence>
<comment type="caution">
    <text evidence="2">The sequence shown here is derived from an EMBL/GenBank/DDBJ whole genome shotgun (WGS) entry which is preliminary data.</text>
</comment>
<reference evidence="2" key="1">
    <citation type="journal article" date="2014" name="Int. J. Syst. Evol. Microbiol.">
        <title>Complete genome sequence of Corynebacterium casei LMG S-19264T (=DSM 44701T), isolated from a smear-ripened cheese.</title>
        <authorList>
            <consortium name="US DOE Joint Genome Institute (JGI-PGF)"/>
            <person name="Walter F."/>
            <person name="Albersmeier A."/>
            <person name="Kalinowski J."/>
            <person name="Ruckert C."/>
        </authorList>
    </citation>
    <scope>NUCLEOTIDE SEQUENCE</scope>
    <source>
        <strain evidence="2">CGMCC 1.15966</strain>
    </source>
</reference>
<keyword evidence="1" id="KW-0812">Transmembrane</keyword>
<dbReference type="RefSeq" id="WP_182499460.1">
    <property type="nucleotide sequence ID" value="NZ_BMKM01000009.1"/>
</dbReference>
<protein>
    <submittedName>
        <fullName evidence="2">Uncharacterized protein</fullName>
    </submittedName>
</protein>
<keyword evidence="1" id="KW-0472">Membrane</keyword>
<gene>
    <name evidence="2" type="ORF">GCM10011516_28760</name>
</gene>
<dbReference type="AlphaFoldDB" id="A0A8H9G4S6"/>
<keyword evidence="1" id="KW-1133">Transmembrane helix</keyword>
<organism evidence="2 3">
    <name type="scientific">Sphingobacterium cellulitidis</name>
    <dbReference type="NCBI Taxonomy" id="1768011"/>
    <lineage>
        <taxon>Bacteria</taxon>
        <taxon>Pseudomonadati</taxon>
        <taxon>Bacteroidota</taxon>
        <taxon>Sphingobacteriia</taxon>
        <taxon>Sphingobacteriales</taxon>
        <taxon>Sphingobacteriaceae</taxon>
        <taxon>Sphingobacterium</taxon>
    </lineage>
</organism>
<dbReference type="EMBL" id="BMKM01000009">
    <property type="protein sequence ID" value="GGE29219.1"/>
    <property type="molecule type" value="Genomic_DNA"/>
</dbReference>
<name>A0A8H9G4S6_9SPHI</name>
<proteinExistence type="predicted"/>
<feature type="transmembrane region" description="Helical" evidence="1">
    <location>
        <begin position="12"/>
        <end position="32"/>
    </location>
</feature>